<evidence type="ECO:0000313" key="1">
    <source>
        <dbReference type="EMBL" id="CAE0111729.1"/>
    </source>
</evidence>
<proteinExistence type="predicted"/>
<sequence>MVSKGSELCSHEVGRVDQANLKLVPSSLLYSHVCDGCLHDHMFDSSYMASHGYRQGGVVRRFEIPSCGSSHTFSAALEQLECVVPMEAGDMIIFREDVWHKTQDASLDRVALILDIHRFPLDDTPIRGTARRLSLKG</sequence>
<accession>A0A7S3EY89</accession>
<gene>
    <name evidence="1" type="ORF">HERI1096_LOCUS12389</name>
</gene>
<reference evidence="1" key="1">
    <citation type="submission" date="2021-01" db="EMBL/GenBank/DDBJ databases">
        <authorList>
            <person name="Corre E."/>
            <person name="Pelletier E."/>
            <person name="Niang G."/>
            <person name="Scheremetjew M."/>
            <person name="Finn R."/>
            <person name="Kale V."/>
            <person name="Holt S."/>
            <person name="Cochrane G."/>
            <person name="Meng A."/>
            <person name="Brown T."/>
            <person name="Cohen L."/>
        </authorList>
    </citation>
    <scope>NUCLEOTIDE SEQUENCE</scope>
    <source>
        <strain evidence="1">CCMP281</strain>
    </source>
</reference>
<organism evidence="1">
    <name type="scientific">Haptolina ericina</name>
    <dbReference type="NCBI Taxonomy" id="156174"/>
    <lineage>
        <taxon>Eukaryota</taxon>
        <taxon>Haptista</taxon>
        <taxon>Haptophyta</taxon>
        <taxon>Prymnesiophyceae</taxon>
        <taxon>Prymnesiales</taxon>
        <taxon>Prymnesiaceae</taxon>
        <taxon>Haptolina</taxon>
    </lineage>
</organism>
<name>A0A7S3EY89_9EUKA</name>
<dbReference type="EMBL" id="HBHX01022219">
    <property type="protein sequence ID" value="CAE0111729.1"/>
    <property type="molecule type" value="Transcribed_RNA"/>
</dbReference>
<dbReference type="AlphaFoldDB" id="A0A7S3EY89"/>
<protein>
    <submittedName>
        <fullName evidence="1">Uncharacterized protein</fullName>
    </submittedName>
</protein>